<dbReference type="Pfam" id="PF13377">
    <property type="entry name" value="Peripla_BP_3"/>
    <property type="match status" value="1"/>
</dbReference>
<proteinExistence type="predicted"/>
<evidence type="ECO:0000256" key="1">
    <source>
        <dbReference type="ARBA" id="ARBA00023015"/>
    </source>
</evidence>
<dbReference type="PANTHER" id="PTHR30146">
    <property type="entry name" value="LACI-RELATED TRANSCRIPTIONAL REPRESSOR"/>
    <property type="match status" value="1"/>
</dbReference>
<dbReference type="Gene3D" id="3.40.50.2300">
    <property type="match status" value="2"/>
</dbReference>
<dbReference type="InterPro" id="IPR046335">
    <property type="entry name" value="LacI/GalR-like_sensor"/>
</dbReference>
<dbReference type="InterPro" id="IPR000843">
    <property type="entry name" value="HTH_LacI"/>
</dbReference>
<dbReference type="PANTHER" id="PTHR30146:SF138">
    <property type="entry name" value="TRANSCRIPTIONAL REGULATORY PROTEIN"/>
    <property type="match status" value="1"/>
</dbReference>
<dbReference type="SMART" id="SM00354">
    <property type="entry name" value="HTH_LACI"/>
    <property type="match status" value="1"/>
</dbReference>
<name>A0ABM8GSJ0_9MICO</name>
<feature type="domain" description="HTH lacI-type" evidence="4">
    <location>
        <begin position="21"/>
        <end position="75"/>
    </location>
</feature>
<evidence type="ECO:0000313" key="6">
    <source>
        <dbReference type="Proteomes" id="UP001321486"/>
    </source>
</evidence>
<evidence type="ECO:0000256" key="2">
    <source>
        <dbReference type="ARBA" id="ARBA00023125"/>
    </source>
</evidence>
<accession>A0ABM8GSJ0</accession>
<dbReference type="CDD" id="cd01392">
    <property type="entry name" value="HTH_LacI"/>
    <property type="match status" value="1"/>
</dbReference>
<organism evidence="5 6">
    <name type="scientific">Frondihabitans sucicola</name>
    <dbReference type="NCBI Taxonomy" id="1268041"/>
    <lineage>
        <taxon>Bacteria</taxon>
        <taxon>Bacillati</taxon>
        <taxon>Actinomycetota</taxon>
        <taxon>Actinomycetes</taxon>
        <taxon>Micrococcales</taxon>
        <taxon>Microbacteriaceae</taxon>
        <taxon>Frondihabitans</taxon>
    </lineage>
</organism>
<keyword evidence="2" id="KW-0238">DNA-binding</keyword>
<gene>
    <name evidence="5" type="ORF">GCM10025867_36870</name>
</gene>
<keyword evidence="1" id="KW-0805">Transcription regulation</keyword>
<dbReference type="RefSeq" id="WP_286344212.1">
    <property type="nucleotide sequence ID" value="NZ_AP027732.1"/>
</dbReference>
<keyword evidence="3" id="KW-0804">Transcription</keyword>
<evidence type="ECO:0000256" key="3">
    <source>
        <dbReference type="ARBA" id="ARBA00023163"/>
    </source>
</evidence>
<dbReference type="Gene3D" id="1.10.260.40">
    <property type="entry name" value="lambda repressor-like DNA-binding domains"/>
    <property type="match status" value="1"/>
</dbReference>
<dbReference type="EMBL" id="AP027732">
    <property type="protein sequence ID" value="BDZ51446.1"/>
    <property type="molecule type" value="Genomic_DNA"/>
</dbReference>
<keyword evidence="6" id="KW-1185">Reference proteome</keyword>
<evidence type="ECO:0000259" key="4">
    <source>
        <dbReference type="PROSITE" id="PS50932"/>
    </source>
</evidence>
<dbReference type="SUPFAM" id="SSF47413">
    <property type="entry name" value="lambda repressor-like DNA-binding domains"/>
    <property type="match status" value="1"/>
</dbReference>
<dbReference type="InterPro" id="IPR010982">
    <property type="entry name" value="Lambda_DNA-bd_dom_sf"/>
</dbReference>
<dbReference type="Pfam" id="PF00356">
    <property type="entry name" value="LacI"/>
    <property type="match status" value="1"/>
</dbReference>
<sequence>MKNDDSVPEAGAVVVPDKSHVTTRDIAAAAGVSQATVSNALNRPDLVAPATLERIEAVMRKTGFVVNSFARGLRMGRAKTLGVIVLDLSNPFWGEVTKGIEAAASEHHYSVLIGASGERREKERELLQLFEEHRVEGILVSSVDAGSEAISALVERGTKIVLLDQNGPNSTYSGVAFDHLRGAHMVATHLVEQGHRSFAFINGPHSVPWCLARSEGFIEGLTEAGLDPAAVLTELTIDTMTAQDAEPAVEQLLALSARPSAIFCVNDVVALGVLKELTNRGVHVPADLSIVGFDDSSFSSLLSPALTTVRQLPYELGKRAAEMAITADPSSLPETEMFQPELVRRDSVASLS</sequence>
<dbReference type="Proteomes" id="UP001321486">
    <property type="component" value="Chromosome"/>
</dbReference>
<dbReference type="InterPro" id="IPR028082">
    <property type="entry name" value="Peripla_BP_I"/>
</dbReference>
<protein>
    <submittedName>
        <fullName evidence="5">LacI family transcriptional regulator</fullName>
    </submittedName>
</protein>
<evidence type="ECO:0000313" key="5">
    <source>
        <dbReference type="EMBL" id="BDZ51446.1"/>
    </source>
</evidence>
<dbReference type="PROSITE" id="PS50932">
    <property type="entry name" value="HTH_LACI_2"/>
    <property type="match status" value="1"/>
</dbReference>
<dbReference type="SUPFAM" id="SSF53822">
    <property type="entry name" value="Periplasmic binding protein-like I"/>
    <property type="match status" value="1"/>
</dbReference>
<reference evidence="6" key="1">
    <citation type="journal article" date="2019" name="Int. J. Syst. Evol. Microbiol.">
        <title>The Global Catalogue of Microorganisms (GCM) 10K type strain sequencing project: providing services to taxonomists for standard genome sequencing and annotation.</title>
        <authorList>
            <consortium name="The Broad Institute Genomics Platform"/>
            <consortium name="The Broad Institute Genome Sequencing Center for Infectious Disease"/>
            <person name="Wu L."/>
            <person name="Ma J."/>
        </authorList>
    </citation>
    <scope>NUCLEOTIDE SEQUENCE [LARGE SCALE GENOMIC DNA]</scope>
    <source>
        <strain evidence="6">NBRC 108728</strain>
    </source>
</reference>